<dbReference type="PhylomeDB" id="B3M6V1"/>
<evidence type="ECO:0000313" key="2">
    <source>
        <dbReference type="Proteomes" id="UP000007801"/>
    </source>
</evidence>
<dbReference type="OMA" id="ANICAKI"/>
<dbReference type="GeneID" id="6506924"/>
<sequence>MNLTRIKFEMDDMATETWTHAEQWQQLIQRGRVAFKQIGTIYTRIFAAENKLDDLDRPSDLRTMQRRIRLMYARLEIPFHIMRNILKSLAEIRDNTVRMYSRISLWMLDENLVKHKIRPTLKATLLMETLEFLRKRYDAEWEVKEMVVINLEQIENPNDLEILVEAWSDCRHTGGTPFLRKMGTFYDAVGRRRALVLFTERGIHTLYGRGSDD</sequence>
<dbReference type="AlphaFoldDB" id="B3M6V1"/>
<dbReference type="OrthoDB" id="7987047at2759"/>
<dbReference type="HOGENOM" id="CLU_120650_0_0_1"/>
<name>B3M6V1_DROAN</name>
<dbReference type="Proteomes" id="UP000007801">
    <property type="component" value="Unassembled WGS sequence"/>
</dbReference>
<evidence type="ECO:0000313" key="1">
    <source>
        <dbReference type="EMBL" id="EDV39787.1"/>
    </source>
</evidence>
<keyword evidence="2" id="KW-1185">Reference proteome</keyword>
<reference evidence="1 2" key="1">
    <citation type="journal article" date="2007" name="Nature">
        <title>Evolution of genes and genomes on the Drosophila phylogeny.</title>
        <authorList>
            <consortium name="Drosophila 12 Genomes Consortium"/>
            <person name="Clark A.G."/>
            <person name="Eisen M.B."/>
            <person name="Smith D.R."/>
            <person name="Bergman C.M."/>
            <person name="Oliver B."/>
            <person name="Markow T.A."/>
            <person name="Kaufman T.C."/>
            <person name="Kellis M."/>
            <person name="Gelbart W."/>
            <person name="Iyer V.N."/>
            <person name="Pollard D.A."/>
            <person name="Sackton T.B."/>
            <person name="Larracuente A.M."/>
            <person name="Singh N.D."/>
            <person name="Abad J.P."/>
            <person name="Abt D.N."/>
            <person name="Adryan B."/>
            <person name="Aguade M."/>
            <person name="Akashi H."/>
            <person name="Anderson W.W."/>
            <person name="Aquadro C.F."/>
            <person name="Ardell D.H."/>
            <person name="Arguello R."/>
            <person name="Artieri C.G."/>
            <person name="Barbash D.A."/>
            <person name="Barker D."/>
            <person name="Barsanti P."/>
            <person name="Batterham P."/>
            <person name="Batzoglou S."/>
            <person name="Begun D."/>
            <person name="Bhutkar A."/>
            <person name="Blanco E."/>
            <person name="Bosak S.A."/>
            <person name="Bradley R.K."/>
            <person name="Brand A.D."/>
            <person name="Brent M.R."/>
            <person name="Brooks A.N."/>
            <person name="Brown R.H."/>
            <person name="Butlin R.K."/>
            <person name="Caggese C."/>
            <person name="Calvi B.R."/>
            <person name="Bernardo de Carvalho A."/>
            <person name="Caspi A."/>
            <person name="Castrezana S."/>
            <person name="Celniker S.E."/>
            <person name="Chang J.L."/>
            <person name="Chapple C."/>
            <person name="Chatterji S."/>
            <person name="Chinwalla A."/>
            <person name="Civetta A."/>
            <person name="Clifton S.W."/>
            <person name="Comeron J.M."/>
            <person name="Costello J.C."/>
            <person name="Coyne J.A."/>
            <person name="Daub J."/>
            <person name="David R.G."/>
            <person name="Delcher A.L."/>
            <person name="Delehaunty K."/>
            <person name="Do C.B."/>
            <person name="Ebling H."/>
            <person name="Edwards K."/>
            <person name="Eickbush T."/>
            <person name="Evans J.D."/>
            <person name="Filipski A."/>
            <person name="Findeiss S."/>
            <person name="Freyhult E."/>
            <person name="Fulton L."/>
            <person name="Fulton R."/>
            <person name="Garcia A.C."/>
            <person name="Gardiner A."/>
            <person name="Garfield D.A."/>
            <person name="Garvin B.E."/>
            <person name="Gibson G."/>
            <person name="Gilbert D."/>
            <person name="Gnerre S."/>
            <person name="Godfrey J."/>
            <person name="Good R."/>
            <person name="Gotea V."/>
            <person name="Gravely B."/>
            <person name="Greenberg A.J."/>
            <person name="Griffiths-Jones S."/>
            <person name="Gross S."/>
            <person name="Guigo R."/>
            <person name="Gustafson E.A."/>
            <person name="Haerty W."/>
            <person name="Hahn M.W."/>
            <person name="Halligan D.L."/>
            <person name="Halpern A.L."/>
            <person name="Halter G.M."/>
            <person name="Han M.V."/>
            <person name="Heger A."/>
            <person name="Hillier L."/>
            <person name="Hinrichs A.S."/>
            <person name="Holmes I."/>
            <person name="Hoskins R.A."/>
            <person name="Hubisz M.J."/>
            <person name="Hultmark D."/>
            <person name="Huntley M.A."/>
            <person name="Jaffe D.B."/>
            <person name="Jagadeeshan S."/>
            <person name="Jeck W.R."/>
            <person name="Johnson J."/>
            <person name="Jones C.D."/>
            <person name="Jordan W.C."/>
            <person name="Karpen G.H."/>
            <person name="Kataoka E."/>
            <person name="Keightley P.D."/>
            <person name="Kheradpour P."/>
            <person name="Kirkness E.F."/>
            <person name="Koerich L.B."/>
            <person name="Kristiansen K."/>
            <person name="Kudrna D."/>
            <person name="Kulathinal R.J."/>
            <person name="Kumar S."/>
            <person name="Kwok R."/>
            <person name="Lander E."/>
            <person name="Langley C.H."/>
            <person name="Lapoint R."/>
            <person name="Lazzaro B.P."/>
            <person name="Lee S.J."/>
            <person name="Levesque L."/>
            <person name="Li R."/>
            <person name="Lin C.F."/>
            <person name="Lin M.F."/>
            <person name="Lindblad-Toh K."/>
            <person name="Llopart A."/>
            <person name="Long M."/>
            <person name="Low L."/>
            <person name="Lozovsky E."/>
            <person name="Lu J."/>
            <person name="Luo M."/>
            <person name="Machado C.A."/>
            <person name="Makalowski W."/>
            <person name="Marzo M."/>
            <person name="Matsuda M."/>
            <person name="Matzkin L."/>
            <person name="McAllister B."/>
            <person name="McBride C.S."/>
            <person name="McKernan B."/>
            <person name="McKernan K."/>
            <person name="Mendez-Lago M."/>
            <person name="Minx P."/>
            <person name="Mollenhauer M.U."/>
            <person name="Montooth K."/>
            <person name="Mount S.M."/>
            <person name="Mu X."/>
            <person name="Myers E."/>
            <person name="Negre B."/>
            <person name="Newfeld S."/>
            <person name="Nielsen R."/>
            <person name="Noor M.A."/>
            <person name="O'Grady P."/>
            <person name="Pachter L."/>
            <person name="Papaceit M."/>
            <person name="Parisi M.J."/>
            <person name="Parisi M."/>
            <person name="Parts L."/>
            <person name="Pedersen J.S."/>
            <person name="Pesole G."/>
            <person name="Phillippy A.M."/>
            <person name="Ponting C.P."/>
            <person name="Pop M."/>
            <person name="Porcelli D."/>
            <person name="Powell J.R."/>
            <person name="Prohaska S."/>
            <person name="Pruitt K."/>
            <person name="Puig M."/>
            <person name="Quesneville H."/>
            <person name="Ram K.R."/>
            <person name="Rand D."/>
            <person name="Rasmussen M.D."/>
            <person name="Reed L.K."/>
            <person name="Reenan R."/>
            <person name="Reily A."/>
            <person name="Remington K.A."/>
            <person name="Rieger T.T."/>
            <person name="Ritchie M.G."/>
            <person name="Robin C."/>
            <person name="Rogers Y.H."/>
            <person name="Rohde C."/>
            <person name="Rozas J."/>
            <person name="Rubenfield M.J."/>
            <person name="Ruiz A."/>
            <person name="Russo S."/>
            <person name="Salzberg S.L."/>
            <person name="Sanchez-Gracia A."/>
            <person name="Saranga D.J."/>
            <person name="Sato H."/>
            <person name="Schaeffer S.W."/>
            <person name="Schatz M.C."/>
            <person name="Schlenke T."/>
            <person name="Schwartz R."/>
            <person name="Segarra C."/>
            <person name="Singh R.S."/>
            <person name="Sirot L."/>
            <person name="Sirota M."/>
            <person name="Sisneros N.B."/>
            <person name="Smith C.D."/>
            <person name="Smith T.F."/>
            <person name="Spieth J."/>
            <person name="Stage D.E."/>
            <person name="Stark A."/>
            <person name="Stephan W."/>
            <person name="Strausberg R.L."/>
            <person name="Strempel S."/>
            <person name="Sturgill D."/>
            <person name="Sutton G."/>
            <person name="Sutton G.G."/>
            <person name="Tao W."/>
            <person name="Teichmann S."/>
            <person name="Tobari Y.N."/>
            <person name="Tomimura Y."/>
            <person name="Tsolas J.M."/>
            <person name="Valente V.L."/>
            <person name="Venter E."/>
            <person name="Venter J.C."/>
            <person name="Vicario S."/>
            <person name="Vieira F.G."/>
            <person name="Vilella A.J."/>
            <person name="Villasante A."/>
            <person name="Walenz B."/>
            <person name="Wang J."/>
            <person name="Wasserman M."/>
            <person name="Watts T."/>
            <person name="Wilson D."/>
            <person name="Wilson R.K."/>
            <person name="Wing R.A."/>
            <person name="Wolfner M.F."/>
            <person name="Wong A."/>
            <person name="Wong G.K."/>
            <person name="Wu C.I."/>
            <person name="Wu G."/>
            <person name="Yamamoto D."/>
            <person name="Yang H.P."/>
            <person name="Yang S.P."/>
            <person name="Yorke J.A."/>
            <person name="Yoshida K."/>
            <person name="Zdobnov E."/>
            <person name="Zhang P."/>
            <person name="Zhang Y."/>
            <person name="Zimin A.V."/>
            <person name="Baldwin J."/>
            <person name="Abdouelleil A."/>
            <person name="Abdulkadir J."/>
            <person name="Abebe A."/>
            <person name="Abera B."/>
            <person name="Abreu J."/>
            <person name="Acer S.C."/>
            <person name="Aftuck L."/>
            <person name="Alexander A."/>
            <person name="An P."/>
            <person name="Anderson E."/>
            <person name="Anderson S."/>
            <person name="Arachi H."/>
            <person name="Azer M."/>
            <person name="Bachantsang P."/>
            <person name="Barry A."/>
            <person name="Bayul T."/>
            <person name="Berlin A."/>
            <person name="Bessette D."/>
            <person name="Bloom T."/>
            <person name="Blye J."/>
            <person name="Boguslavskiy L."/>
            <person name="Bonnet C."/>
            <person name="Boukhgalter B."/>
            <person name="Bourzgui I."/>
            <person name="Brown A."/>
            <person name="Cahill P."/>
            <person name="Channer S."/>
            <person name="Cheshatsang Y."/>
            <person name="Chuda L."/>
            <person name="Citroen M."/>
            <person name="Collymore A."/>
            <person name="Cooke P."/>
            <person name="Costello M."/>
            <person name="D'Aco K."/>
            <person name="Daza R."/>
            <person name="De Haan G."/>
            <person name="DeGray S."/>
            <person name="DeMaso C."/>
            <person name="Dhargay N."/>
            <person name="Dooley K."/>
            <person name="Dooley E."/>
            <person name="Doricent M."/>
            <person name="Dorje P."/>
            <person name="Dorjee K."/>
            <person name="Dupes A."/>
            <person name="Elong R."/>
            <person name="Falk J."/>
            <person name="Farina A."/>
            <person name="Faro S."/>
            <person name="Ferguson D."/>
            <person name="Fisher S."/>
            <person name="Foley C.D."/>
            <person name="Franke A."/>
            <person name="Friedrich D."/>
            <person name="Gadbois L."/>
            <person name="Gearin G."/>
            <person name="Gearin C.R."/>
            <person name="Giannoukos G."/>
            <person name="Goode T."/>
            <person name="Graham J."/>
            <person name="Grandbois E."/>
            <person name="Grewal S."/>
            <person name="Gyaltsen K."/>
            <person name="Hafez N."/>
            <person name="Hagos B."/>
            <person name="Hall J."/>
            <person name="Henson C."/>
            <person name="Hollinger A."/>
            <person name="Honan T."/>
            <person name="Huard M.D."/>
            <person name="Hughes L."/>
            <person name="Hurhula B."/>
            <person name="Husby M.E."/>
            <person name="Kamat A."/>
            <person name="Kanga B."/>
            <person name="Kashin S."/>
            <person name="Khazanovich D."/>
            <person name="Kisner P."/>
            <person name="Lance K."/>
            <person name="Lara M."/>
            <person name="Lee W."/>
            <person name="Lennon N."/>
            <person name="Letendre F."/>
            <person name="LeVine R."/>
            <person name="Lipovsky A."/>
            <person name="Liu X."/>
            <person name="Liu J."/>
            <person name="Liu S."/>
            <person name="Lokyitsang T."/>
            <person name="Lokyitsang Y."/>
            <person name="Lubonja R."/>
            <person name="Lui A."/>
            <person name="MacDonald P."/>
            <person name="Magnisalis V."/>
            <person name="Maru K."/>
            <person name="Matthews C."/>
            <person name="McCusker W."/>
            <person name="McDonough S."/>
            <person name="Mehta T."/>
            <person name="Meldrim J."/>
            <person name="Meneus L."/>
            <person name="Mihai O."/>
            <person name="Mihalev A."/>
            <person name="Mihova T."/>
            <person name="Mittelman R."/>
            <person name="Mlenga V."/>
            <person name="Montmayeur A."/>
            <person name="Mulrain L."/>
            <person name="Navidi A."/>
            <person name="Naylor J."/>
            <person name="Negash T."/>
            <person name="Nguyen T."/>
            <person name="Nguyen N."/>
            <person name="Nicol R."/>
            <person name="Norbu C."/>
            <person name="Norbu N."/>
            <person name="Novod N."/>
            <person name="O'Neill B."/>
            <person name="Osman S."/>
            <person name="Markiewicz E."/>
            <person name="Oyono O.L."/>
            <person name="Patti C."/>
            <person name="Phunkhang P."/>
            <person name="Pierre F."/>
            <person name="Priest M."/>
            <person name="Raghuraman S."/>
            <person name="Rege F."/>
            <person name="Reyes R."/>
            <person name="Rise C."/>
            <person name="Rogov P."/>
            <person name="Ross K."/>
            <person name="Ryan E."/>
            <person name="Settipalli S."/>
            <person name="Shea T."/>
            <person name="Sherpa N."/>
            <person name="Shi L."/>
            <person name="Shih D."/>
            <person name="Sparrow T."/>
            <person name="Spaulding J."/>
            <person name="Stalker J."/>
            <person name="Stange-Thomann N."/>
            <person name="Stavropoulos S."/>
            <person name="Stone C."/>
            <person name="Strader C."/>
            <person name="Tesfaye S."/>
            <person name="Thomson T."/>
            <person name="Thoulutsang Y."/>
            <person name="Thoulutsang D."/>
            <person name="Topham K."/>
            <person name="Topping I."/>
            <person name="Tsamla T."/>
            <person name="Vassiliev H."/>
            <person name="Vo A."/>
            <person name="Wangchuk T."/>
            <person name="Wangdi T."/>
            <person name="Weiand M."/>
            <person name="Wilkinson J."/>
            <person name="Wilson A."/>
            <person name="Yadav S."/>
            <person name="Young G."/>
            <person name="Yu Q."/>
            <person name="Zembek L."/>
            <person name="Zhong D."/>
            <person name="Zimmer A."/>
            <person name="Zwirko Z."/>
            <person name="Jaffe D.B."/>
            <person name="Alvarez P."/>
            <person name="Brockman W."/>
            <person name="Butler J."/>
            <person name="Chin C."/>
            <person name="Gnerre S."/>
            <person name="Grabherr M."/>
            <person name="Kleber M."/>
            <person name="Mauceli E."/>
            <person name="MacCallum I."/>
        </authorList>
    </citation>
    <scope>NUCLEOTIDE SEQUENCE [LARGE SCALE GENOMIC DNA]</scope>
    <source>
        <strain evidence="2">Tucson 14024-0371.13</strain>
    </source>
</reference>
<dbReference type="KEGG" id="dan:6506924"/>
<organism evidence="1 2">
    <name type="scientific">Drosophila ananassae</name>
    <name type="common">Fruit fly</name>
    <dbReference type="NCBI Taxonomy" id="7217"/>
    <lineage>
        <taxon>Eukaryota</taxon>
        <taxon>Metazoa</taxon>
        <taxon>Ecdysozoa</taxon>
        <taxon>Arthropoda</taxon>
        <taxon>Hexapoda</taxon>
        <taxon>Insecta</taxon>
        <taxon>Pterygota</taxon>
        <taxon>Neoptera</taxon>
        <taxon>Endopterygota</taxon>
        <taxon>Diptera</taxon>
        <taxon>Brachycera</taxon>
        <taxon>Muscomorpha</taxon>
        <taxon>Ephydroidea</taxon>
        <taxon>Drosophilidae</taxon>
        <taxon>Drosophila</taxon>
        <taxon>Sophophora</taxon>
    </lineage>
</organism>
<dbReference type="EMBL" id="CH902618">
    <property type="protein sequence ID" value="EDV39787.1"/>
    <property type="molecule type" value="Genomic_DNA"/>
</dbReference>
<proteinExistence type="predicted"/>
<accession>B3M6V1</accession>
<protein>
    <submittedName>
        <fullName evidence="1">Uncharacterized protein</fullName>
    </submittedName>
</protein>
<gene>
    <name evidence="1" type="primary">Dana\GF24291</name>
    <name evidence="1" type="synonym">dana_GLEANR_9025</name>
    <name evidence="1" type="ORF">GF24291</name>
</gene>
<dbReference type="eggNOG" id="ENOG502TCI5">
    <property type="taxonomic scope" value="Eukaryota"/>
</dbReference>
<dbReference type="InParanoid" id="B3M6V1"/>